<dbReference type="Proteomes" id="UP001320159">
    <property type="component" value="Unassembled WGS sequence"/>
</dbReference>
<keyword evidence="2" id="KW-1185">Reference proteome</keyword>
<accession>A0AAP2W7V6</accession>
<dbReference type="AlphaFoldDB" id="A0AAP2W7V6"/>
<evidence type="ECO:0000313" key="2">
    <source>
        <dbReference type="Proteomes" id="UP001320159"/>
    </source>
</evidence>
<comment type="caution">
    <text evidence="1">The sequence shown here is derived from an EMBL/GenBank/DDBJ whole genome shotgun (WGS) entry which is preliminary data.</text>
</comment>
<name>A0AAP2W7V6_9EURY</name>
<organism evidence="1 2">
    <name type="scientific">Methanooceanicella nereidis</name>
    <dbReference type="NCBI Taxonomy" id="2052831"/>
    <lineage>
        <taxon>Archaea</taxon>
        <taxon>Methanobacteriati</taxon>
        <taxon>Methanobacteriota</taxon>
        <taxon>Stenosarchaea group</taxon>
        <taxon>Methanomicrobia</taxon>
        <taxon>Methanocellales</taxon>
        <taxon>Methanocellaceae</taxon>
        <taxon>Methanooceanicella</taxon>
    </lineage>
</organism>
<protein>
    <submittedName>
        <fullName evidence="1">Uncharacterized protein</fullName>
    </submittedName>
</protein>
<dbReference type="EMBL" id="PGCK01000008">
    <property type="protein sequence ID" value="MCD1295451.1"/>
    <property type="molecule type" value="Genomic_DNA"/>
</dbReference>
<reference evidence="1 2" key="1">
    <citation type="submission" date="2017-11" db="EMBL/GenBank/DDBJ databases">
        <title>Isolation and Characterization of Family Methanocellaceae Species from Potential Methane Hydrate Area Offshore Southwestern Taiwan.</title>
        <authorList>
            <person name="Zhang W.-L."/>
            <person name="Chen W.-C."/>
            <person name="Lai M.-C."/>
            <person name="Chen S.-C."/>
        </authorList>
    </citation>
    <scope>NUCLEOTIDE SEQUENCE [LARGE SCALE GENOMIC DNA]</scope>
    <source>
        <strain evidence="1 2">CWC-04</strain>
    </source>
</reference>
<evidence type="ECO:0000313" key="1">
    <source>
        <dbReference type="EMBL" id="MCD1295451.1"/>
    </source>
</evidence>
<gene>
    <name evidence="1" type="ORF">CUJ83_10615</name>
</gene>
<sequence>MAGCLILLALIMSLTLYGLNNAVILANTASVDAQLLKLKDECKSMLLSPAGNVMDTTSTPGLTRKVSLTLPDSVEYVSFGFDPCSGNSHEGTIYYNVAGTKKAVIVDERVSFRESSEEGSKMPSQRYLMITSGGRYEIIFELVYDPASGKKYLVSYDMSY</sequence>
<proteinExistence type="predicted"/>